<dbReference type="Proteomes" id="UP000500953">
    <property type="component" value="Chromosome"/>
</dbReference>
<reference evidence="2 3" key="1">
    <citation type="journal article" date="2019" name="ACS Chem. Biol.">
        <title>Identification and Mobilization of a Cryptic Antibiotic Biosynthesis Gene Locus from a Human-Pathogenic Nocardia Isolate.</title>
        <authorList>
            <person name="Herisse M."/>
            <person name="Ishida K."/>
            <person name="Porter J.L."/>
            <person name="Howden B."/>
            <person name="Hertweck C."/>
            <person name="Stinear T.P."/>
            <person name="Pidot S.J."/>
        </authorList>
    </citation>
    <scope>NUCLEOTIDE SEQUENCE [LARGE SCALE GENOMIC DNA]</scope>
    <source>
        <strain evidence="2 3">AUSMDU00012715</strain>
    </source>
</reference>
<protein>
    <submittedName>
        <fullName evidence="2">Uncharacterized protein</fullName>
    </submittedName>
</protein>
<gene>
    <name evidence="2" type="ORF">F6W96_26680</name>
</gene>
<feature type="compositionally biased region" description="Basic and acidic residues" evidence="1">
    <location>
        <begin position="1"/>
        <end position="19"/>
    </location>
</feature>
<evidence type="ECO:0000313" key="2">
    <source>
        <dbReference type="EMBL" id="QIS21389.1"/>
    </source>
</evidence>
<proteinExistence type="predicted"/>
<dbReference type="AlphaFoldDB" id="A0A6G9Z711"/>
<feature type="region of interest" description="Disordered" evidence="1">
    <location>
        <begin position="1"/>
        <end position="26"/>
    </location>
</feature>
<accession>A0A6G9Z711</accession>
<dbReference type="RefSeq" id="WP_167488684.1">
    <property type="nucleotide sequence ID" value="NZ_CP046173.1"/>
</dbReference>
<name>A0A6G9Z711_9NOCA</name>
<organism evidence="2 3">
    <name type="scientific">Nocardia terpenica</name>
    <dbReference type="NCBI Taxonomy" id="455432"/>
    <lineage>
        <taxon>Bacteria</taxon>
        <taxon>Bacillati</taxon>
        <taxon>Actinomycetota</taxon>
        <taxon>Actinomycetes</taxon>
        <taxon>Mycobacteriales</taxon>
        <taxon>Nocardiaceae</taxon>
        <taxon>Nocardia</taxon>
    </lineage>
</organism>
<evidence type="ECO:0000313" key="3">
    <source>
        <dbReference type="Proteomes" id="UP000500953"/>
    </source>
</evidence>
<feature type="region of interest" description="Disordered" evidence="1">
    <location>
        <begin position="57"/>
        <end position="80"/>
    </location>
</feature>
<sequence>MESENHDNEPAHSTDRYTDDSPVNDPRATQWVATMITAAERAGYRLYPDSNPPHTMLWQRATDDPTAEPVWADDLPDWLR</sequence>
<dbReference type="EMBL" id="CP046173">
    <property type="protein sequence ID" value="QIS21389.1"/>
    <property type="molecule type" value="Genomic_DNA"/>
</dbReference>
<evidence type="ECO:0000256" key="1">
    <source>
        <dbReference type="SAM" id="MobiDB-lite"/>
    </source>
</evidence>